<protein>
    <submittedName>
        <fullName evidence="1 2">Uncharacterized protein</fullName>
    </submittedName>
</protein>
<dbReference type="HOGENOM" id="CLU_2124734_0_0_1"/>
<reference evidence="1 3" key="1">
    <citation type="journal article" date="2011" name="Nature">
        <title>The Medicago genome provides insight into the evolution of rhizobial symbioses.</title>
        <authorList>
            <person name="Young N.D."/>
            <person name="Debelle F."/>
            <person name="Oldroyd G.E."/>
            <person name="Geurts R."/>
            <person name="Cannon S.B."/>
            <person name="Udvardi M.K."/>
            <person name="Benedito V.A."/>
            <person name="Mayer K.F."/>
            <person name="Gouzy J."/>
            <person name="Schoof H."/>
            <person name="Van de Peer Y."/>
            <person name="Proost S."/>
            <person name="Cook D.R."/>
            <person name="Meyers B.C."/>
            <person name="Spannagl M."/>
            <person name="Cheung F."/>
            <person name="De Mita S."/>
            <person name="Krishnakumar V."/>
            <person name="Gundlach H."/>
            <person name="Zhou S."/>
            <person name="Mudge J."/>
            <person name="Bharti A.K."/>
            <person name="Murray J.D."/>
            <person name="Naoumkina M.A."/>
            <person name="Rosen B."/>
            <person name="Silverstein K.A."/>
            <person name="Tang H."/>
            <person name="Rombauts S."/>
            <person name="Zhao P.X."/>
            <person name="Zhou P."/>
            <person name="Barbe V."/>
            <person name="Bardou P."/>
            <person name="Bechner M."/>
            <person name="Bellec A."/>
            <person name="Berger A."/>
            <person name="Berges H."/>
            <person name="Bidwell S."/>
            <person name="Bisseling T."/>
            <person name="Choisne N."/>
            <person name="Couloux A."/>
            <person name="Denny R."/>
            <person name="Deshpande S."/>
            <person name="Dai X."/>
            <person name="Doyle J.J."/>
            <person name="Dudez A.M."/>
            <person name="Farmer A.D."/>
            <person name="Fouteau S."/>
            <person name="Franken C."/>
            <person name="Gibelin C."/>
            <person name="Gish J."/>
            <person name="Goldstein S."/>
            <person name="Gonzalez A.J."/>
            <person name="Green P.J."/>
            <person name="Hallab A."/>
            <person name="Hartog M."/>
            <person name="Hua A."/>
            <person name="Humphray S.J."/>
            <person name="Jeong D.H."/>
            <person name="Jing Y."/>
            <person name="Jocker A."/>
            <person name="Kenton S.M."/>
            <person name="Kim D.J."/>
            <person name="Klee K."/>
            <person name="Lai H."/>
            <person name="Lang C."/>
            <person name="Lin S."/>
            <person name="Macmil S.L."/>
            <person name="Magdelenat G."/>
            <person name="Matthews L."/>
            <person name="McCorrison J."/>
            <person name="Monaghan E.L."/>
            <person name="Mun J.H."/>
            <person name="Najar F.Z."/>
            <person name="Nicholson C."/>
            <person name="Noirot C."/>
            <person name="O'Bleness M."/>
            <person name="Paule C.R."/>
            <person name="Poulain J."/>
            <person name="Prion F."/>
            <person name="Qin B."/>
            <person name="Qu C."/>
            <person name="Retzel E.F."/>
            <person name="Riddle C."/>
            <person name="Sallet E."/>
            <person name="Samain S."/>
            <person name="Samson N."/>
            <person name="Sanders I."/>
            <person name="Saurat O."/>
            <person name="Scarpelli C."/>
            <person name="Schiex T."/>
            <person name="Segurens B."/>
            <person name="Severin A.J."/>
            <person name="Sherrier D.J."/>
            <person name="Shi R."/>
            <person name="Sims S."/>
            <person name="Singer S.R."/>
            <person name="Sinharoy S."/>
            <person name="Sterck L."/>
            <person name="Viollet A."/>
            <person name="Wang B.B."/>
            <person name="Wang K."/>
            <person name="Wang M."/>
            <person name="Wang X."/>
            <person name="Warfsmann J."/>
            <person name="Weissenbach J."/>
            <person name="White D.D."/>
            <person name="White J.D."/>
            <person name="Wiley G.B."/>
            <person name="Wincker P."/>
            <person name="Xing Y."/>
            <person name="Yang L."/>
            <person name="Yao Z."/>
            <person name="Ying F."/>
            <person name="Zhai J."/>
            <person name="Zhou L."/>
            <person name="Zuber A."/>
            <person name="Denarie J."/>
            <person name="Dixon R.A."/>
            <person name="May G.D."/>
            <person name="Schwartz D.C."/>
            <person name="Rogers J."/>
            <person name="Quetier F."/>
            <person name="Town C.D."/>
            <person name="Roe B.A."/>
        </authorList>
    </citation>
    <scope>NUCLEOTIDE SEQUENCE [LARGE SCALE GENOMIC DNA]</scope>
    <source>
        <strain evidence="1">A17</strain>
        <strain evidence="2 3">cv. Jemalong A17</strain>
    </source>
</reference>
<dbReference type="PaxDb" id="3880-AES67333"/>
<evidence type="ECO:0000313" key="2">
    <source>
        <dbReference type="EnsemblPlants" id="AES67333"/>
    </source>
</evidence>
<reference evidence="1 3" key="2">
    <citation type="journal article" date="2014" name="BMC Genomics">
        <title>An improved genome release (version Mt4.0) for the model legume Medicago truncatula.</title>
        <authorList>
            <person name="Tang H."/>
            <person name="Krishnakumar V."/>
            <person name="Bidwell S."/>
            <person name="Rosen B."/>
            <person name="Chan A."/>
            <person name="Zhou S."/>
            <person name="Gentzbittel L."/>
            <person name="Childs K.L."/>
            <person name="Yandell M."/>
            <person name="Gundlach H."/>
            <person name="Mayer K.F."/>
            <person name="Schwartz D.C."/>
            <person name="Town C.D."/>
        </authorList>
    </citation>
    <scope>GENOME REANNOTATION</scope>
    <source>
        <strain evidence="2 3">cv. Jemalong A17</strain>
    </source>
</reference>
<organism evidence="1 3">
    <name type="scientific">Medicago truncatula</name>
    <name type="common">Barrel medic</name>
    <name type="synonym">Medicago tribuloides</name>
    <dbReference type="NCBI Taxonomy" id="3880"/>
    <lineage>
        <taxon>Eukaryota</taxon>
        <taxon>Viridiplantae</taxon>
        <taxon>Streptophyta</taxon>
        <taxon>Embryophyta</taxon>
        <taxon>Tracheophyta</taxon>
        <taxon>Spermatophyta</taxon>
        <taxon>Magnoliopsida</taxon>
        <taxon>eudicotyledons</taxon>
        <taxon>Gunneridae</taxon>
        <taxon>Pentapetalae</taxon>
        <taxon>rosids</taxon>
        <taxon>fabids</taxon>
        <taxon>Fabales</taxon>
        <taxon>Fabaceae</taxon>
        <taxon>Papilionoideae</taxon>
        <taxon>50 kb inversion clade</taxon>
        <taxon>NPAAA clade</taxon>
        <taxon>Hologalegina</taxon>
        <taxon>IRL clade</taxon>
        <taxon>Trifolieae</taxon>
        <taxon>Medicago</taxon>
    </lineage>
</organism>
<dbReference type="EnsemblPlants" id="AES67333">
    <property type="protein sequence ID" value="AES67333"/>
    <property type="gene ID" value="MTR_2g089460"/>
</dbReference>
<dbReference type="AlphaFoldDB" id="G7IRM4"/>
<dbReference type="Proteomes" id="UP000002051">
    <property type="component" value="Chromosome 2"/>
</dbReference>
<gene>
    <name evidence="1" type="ordered locus">MTR_2g089460</name>
</gene>
<evidence type="ECO:0000313" key="3">
    <source>
        <dbReference type="Proteomes" id="UP000002051"/>
    </source>
</evidence>
<dbReference type="EMBL" id="CM001218">
    <property type="protein sequence ID" value="AES67333.1"/>
    <property type="molecule type" value="Genomic_DNA"/>
</dbReference>
<accession>G7IRM4</accession>
<reference evidence="2" key="3">
    <citation type="submission" date="2015-04" db="UniProtKB">
        <authorList>
            <consortium name="EnsemblPlants"/>
        </authorList>
    </citation>
    <scope>IDENTIFICATION</scope>
    <source>
        <strain evidence="2">cv. Jemalong A17</strain>
    </source>
</reference>
<evidence type="ECO:0000313" key="1">
    <source>
        <dbReference type="EMBL" id="AES67333.1"/>
    </source>
</evidence>
<keyword evidence="3" id="KW-1185">Reference proteome</keyword>
<proteinExistence type="predicted"/>
<sequence length="114" mass="12704">MVSEPLQDPLGHLLSGFCYRATHCLCPRTKPNNGLCLVAFLCDHLNACSFRGVQLWGLEAILGSSHIFGSNIENPLIYGEEFDEAGDEDTDDNDVLKPYRKIELLKKLTSLFFG</sequence>
<name>G7IRM4_MEDTR</name>